<dbReference type="PANTHER" id="PTHR12428:SF65">
    <property type="entry name" value="CYTOCHROME C OXIDASE ASSEMBLY PROTEIN COX18, MITOCHONDRIAL"/>
    <property type="match status" value="1"/>
</dbReference>
<name>A0AA87TFL3_TREMD</name>
<comment type="function">
    <text evidence="13">Required for the insertion and/or proper folding and/or complex formation of integral membrane proteins into the membrane. Involved in integration of membrane proteins that insert both dependently and independently of the Sec translocase complex, as well as at least some lipoproteins. Aids folding of multispanning membrane proteins.</text>
</comment>
<dbReference type="NCBIfam" id="TIGR03592">
    <property type="entry name" value="yidC_oxa1_cterm"/>
    <property type="match status" value="1"/>
</dbReference>
<evidence type="ECO:0000256" key="10">
    <source>
        <dbReference type="ARBA" id="ARBA00023186"/>
    </source>
</evidence>
<dbReference type="AlphaFoldDB" id="A0AA87TFL3"/>
<dbReference type="CDD" id="cd20070">
    <property type="entry name" value="5TM_YidC_Alb3"/>
    <property type="match status" value="1"/>
</dbReference>
<evidence type="ECO:0000256" key="6">
    <source>
        <dbReference type="ARBA" id="ARBA00022692"/>
    </source>
</evidence>
<dbReference type="HAMAP" id="MF_01810">
    <property type="entry name" value="YidC_type1"/>
    <property type="match status" value="1"/>
</dbReference>
<comment type="similarity">
    <text evidence="2 13">Belongs to the OXA1/ALB3/YidC family. Type 1 subfamily.</text>
</comment>
<evidence type="ECO:0000256" key="7">
    <source>
        <dbReference type="ARBA" id="ARBA00022927"/>
    </source>
</evidence>
<dbReference type="EMBL" id="ATFE01000003">
    <property type="protein sequence ID" value="EPF29663.1"/>
    <property type="molecule type" value="Genomic_DNA"/>
</dbReference>
<dbReference type="Gene3D" id="2.70.98.90">
    <property type="match status" value="1"/>
</dbReference>
<feature type="domain" description="Membrane insertase YidC/Oxa/ALB C-terminal" evidence="14">
    <location>
        <begin position="377"/>
        <end position="575"/>
    </location>
</feature>
<dbReference type="RefSeq" id="WP_016522362.1">
    <property type="nucleotide sequence ID" value="NZ_KE332517.1"/>
</dbReference>
<organism evidence="16 17">
    <name type="scientific">Treponema medium ATCC 700293</name>
    <dbReference type="NCBI Taxonomy" id="1125700"/>
    <lineage>
        <taxon>Bacteria</taxon>
        <taxon>Pseudomonadati</taxon>
        <taxon>Spirochaetota</taxon>
        <taxon>Spirochaetia</taxon>
        <taxon>Spirochaetales</taxon>
        <taxon>Treponemataceae</taxon>
        <taxon>Treponema</taxon>
    </lineage>
</organism>
<proteinExistence type="inferred from homology"/>
<keyword evidence="4 13" id="KW-0813">Transport</keyword>
<dbReference type="GO" id="GO:0032977">
    <property type="term" value="F:membrane insertase activity"/>
    <property type="evidence" value="ECO:0007669"/>
    <property type="project" value="InterPro"/>
</dbReference>
<dbReference type="PRINTS" id="PR00701">
    <property type="entry name" value="60KDINNERMP"/>
</dbReference>
<comment type="caution">
    <text evidence="13">Lacks conserved residue(s) required for the propagation of feature annotation.</text>
</comment>
<dbReference type="GO" id="GO:0051205">
    <property type="term" value="P:protein insertion into membrane"/>
    <property type="evidence" value="ECO:0007669"/>
    <property type="project" value="TreeGrafter"/>
</dbReference>
<keyword evidence="7 13" id="KW-0653">Protein transport</keyword>
<gene>
    <name evidence="13" type="primary">yidC</name>
    <name evidence="16" type="ORF">HMPREF9195_00366</name>
</gene>
<dbReference type="CDD" id="cd19961">
    <property type="entry name" value="EcYidC-like_peri"/>
    <property type="match status" value="1"/>
</dbReference>
<evidence type="ECO:0000259" key="14">
    <source>
        <dbReference type="Pfam" id="PF02096"/>
    </source>
</evidence>
<dbReference type="InterPro" id="IPR028055">
    <property type="entry name" value="YidC/Oxa/ALB_C"/>
</dbReference>
<comment type="caution">
    <text evidence="16">The sequence shown here is derived from an EMBL/GenBank/DDBJ whole genome shotgun (WGS) entry which is preliminary data.</text>
</comment>
<feature type="transmembrane region" description="Helical" evidence="13">
    <location>
        <begin position="443"/>
        <end position="463"/>
    </location>
</feature>
<sequence>MNKNTVIAMVLSGLVIAAAMFVQYKFFPPAPVQQQSSAAASTTEQQAEVPQNTFVAETVPADFGVLETPDETVIGEQTVTVKTDIAEITLTNQGGDIISYKLLERNSSKGDSYVELVKNLTDRNRAFSIALGGAQASALNQFFNVKEETVNGKQIIGFFKTISIKNQDGSVSSFTLAKKYTFLPDDYMFELAVTVSGDADMKGLNFDNAGYTLRTMPQIGPDWDAKADRYEYRHFFSYINGKKKDTALKANQTKLITDSVPWAGISGKYFSLIVIPSVPAQQILYSAAQPNADTVQDGQLFFSRPVITGNKVTDVYRIYLGPCSENILSTYNIPSKNNYNYDNLRIDTVAVSSGIWRPLEVLLKWLLQFFYKLIPNWGVSIILVTILIKVIFFPLTKKSSESTQQMQKMQPKIQELQAKYKGKPQKLNEEMAKLYKEAGYNPLSGCLPLLIQLPILFAMYRLFNNYFEFRGAMFIPHWIPDLSVGDSVLQFPNPIPFLGWTDLRILPIVYVISQMVFGKITQTPTSDQQQNSTMKIMLYGMPLFFFFMFYNAPSGLLLYWTSTNFLMLVQQLIIKAMMKKKEVRK</sequence>
<dbReference type="GO" id="GO:0015031">
    <property type="term" value="P:protein transport"/>
    <property type="evidence" value="ECO:0007669"/>
    <property type="project" value="UniProtKB-KW"/>
</dbReference>
<dbReference type="PRINTS" id="PR01900">
    <property type="entry name" value="YIDCPROTEIN"/>
</dbReference>
<reference evidence="16 17" key="1">
    <citation type="submission" date="2013-04" db="EMBL/GenBank/DDBJ databases">
        <title>The Genome Sequence of Treponema medium ATCC 700293.</title>
        <authorList>
            <consortium name="The Broad Institute Genomics Platform"/>
            <person name="Earl A."/>
            <person name="Ward D."/>
            <person name="Feldgarden M."/>
            <person name="Gevers D."/>
            <person name="Leonetti C."/>
            <person name="Blanton J.M."/>
            <person name="Dewhirst F.E."/>
            <person name="Izard J."/>
            <person name="Walker B."/>
            <person name="Young S."/>
            <person name="Zeng Q."/>
            <person name="Gargeya S."/>
            <person name="Fitzgerald M."/>
            <person name="Haas B."/>
            <person name="Abouelleil A."/>
            <person name="Allen A.W."/>
            <person name="Alvarado L."/>
            <person name="Arachchi H.M."/>
            <person name="Berlin A.M."/>
            <person name="Chapman S.B."/>
            <person name="Gainer-Dewar J."/>
            <person name="Goldberg J."/>
            <person name="Griggs A."/>
            <person name="Gujja S."/>
            <person name="Hansen M."/>
            <person name="Howarth C."/>
            <person name="Imamovic A."/>
            <person name="Ireland A."/>
            <person name="Larimer J."/>
            <person name="McCowan C."/>
            <person name="Murphy C."/>
            <person name="Pearson M."/>
            <person name="Poon T.W."/>
            <person name="Priest M."/>
            <person name="Roberts A."/>
            <person name="Saif S."/>
            <person name="Shea T."/>
            <person name="Sisk P."/>
            <person name="Sykes S."/>
            <person name="Wortman J."/>
            <person name="Nusbaum C."/>
            <person name="Birren B."/>
        </authorList>
    </citation>
    <scope>NUCLEOTIDE SEQUENCE [LARGE SCALE GENOMIC DNA]</scope>
    <source>
        <strain evidence="16 17">ATCC 700293</strain>
    </source>
</reference>
<protein>
    <recommendedName>
        <fullName evidence="3 13">Membrane protein insertase YidC</fullName>
    </recommendedName>
    <alternativeName>
        <fullName evidence="12 13">Foldase YidC</fullName>
    </alternativeName>
    <alternativeName>
        <fullName evidence="11 13">Membrane integrase YidC</fullName>
    </alternativeName>
    <alternativeName>
        <fullName evidence="13">Membrane protein YidC</fullName>
    </alternativeName>
</protein>
<evidence type="ECO:0000256" key="5">
    <source>
        <dbReference type="ARBA" id="ARBA00022475"/>
    </source>
</evidence>
<dbReference type="PANTHER" id="PTHR12428">
    <property type="entry name" value="OXA1"/>
    <property type="match status" value="1"/>
</dbReference>
<evidence type="ECO:0000256" key="4">
    <source>
        <dbReference type="ARBA" id="ARBA00022448"/>
    </source>
</evidence>
<evidence type="ECO:0000256" key="3">
    <source>
        <dbReference type="ARBA" id="ARBA00015325"/>
    </source>
</evidence>
<dbReference type="InterPro" id="IPR001708">
    <property type="entry name" value="YidC/ALB3/OXA1/COX18"/>
</dbReference>
<evidence type="ECO:0000313" key="17">
    <source>
        <dbReference type="Proteomes" id="UP000014634"/>
    </source>
</evidence>
<dbReference type="InterPro" id="IPR019998">
    <property type="entry name" value="Membr_insert_YidC"/>
</dbReference>
<evidence type="ECO:0000259" key="15">
    <source>
        <dbReference type="Pfam" id="PF14849"/>
    </source>
</evidence>
<evidence type="ECO:0000256" key="2">
    <source>
        <dbReference type="ARBA" id="ARBA00010527"/>
    </source>
</evidence>
<keyword evidence="8 13" id="KW-1133">Transmembrane helix</keyword>
<feature type="domain" description="Membrane insertase YidC N-terminal" evidence="15">
    <location>
        <begin position="79"/>
        <end position="330"/>
    </location>
</feature>
<evidence type="ECO:0000256" key="1">
    <source>
        <dbReference type="ARBA" id="ARBA00004429"/>
    </source>
</evidence>
<evidence type="ECO:0000256" key="8">
    <source>
        <dbReference type="ARBA" id="ARBA00022989"/>
    </source>
</evidence>
<comment type="subunit">
    <text evidence="13">Interacts with the Sec translocase complex via SecD. Specifically interacts with transmembrane segments of nascent integral membrane proteins during membrane integration.</text>
</comment>
<evidence type="ECO:0000256" key="13">
    <source>
        <dbReference type="HAMAP-Rule" id="MF_01810"/>
    </source>
</evidence>
<keyword evidence="5 13" id="KW-1003">Cell membrane</keyword>
<keyword evidence="9 13" id="KW-0472">Membrane</keyword>
<dbReference type="NCBIfam" id="TIGR03593">
    <property type="entry name" value="yidC_nterm"/>
    <property type="match status" value="1"/>
</dbReference>
<keyword evidence="6 13" id="KW-0812">Transmembrane</keyword>
<evidence type="ECO:0000256" key="12">
    <source>
        <dbReference type="ARBA" id="ARBA00033342"/>
    </source>
</evidence>
<dbReference type="Pfam" id="PF14849">
    <property type="entry name" value="YidC_periplas"/>
    <property type="match status" value="1"/>
</dbReference>
<comment type="subcellular location">
    <subcellularLocation>
        <location evidence="1">Cell inner membrane</location>
        <topology evidence="1">Multi-pass membrane protein</topology>
    </subcellularLocation>
    <subcellularLocation>
        <location evidence="13">Cell membrane</location>
        <topology evidence="13">Multi-pass membrane protein</topology>
    </subcellularLocation>
</comment>
<evidence type="ECO:0000256" key="9">
    <source>
        <dbReference type="ARBA" id="ARBA00023136"/>
    </source>
</evidence>
<dbReference type="GO" id="GO:0005886">
    <property type="term" value="C:plasma membrane"/>
    <property type="evidence" value="ECO:0007669"/>
    <property type="project" value="UniProtKB-SubCell"/>
</dbReference>
<accession>A0AA87TFL3</accession>
<dbReference type="InterPro" id="IPR028053">
    <property type="entry name" value="Membr_insert_YidC_N"/>
</dbReference>
<feature type="transmembrane region" description="Helical" evidence="13">
    <location>
        <begin position="377"/>
        <end position="396"/>
    </location>
</feature>
<dbReference type="InterPro" id="IPR047196">
    <property type="entry name" value="YidC_ALB_C"/>
</dbReference>
<dbReference type="Pfam" id="PF02096">
    <property type="entry name" value="60KD_IMP"/>
    <property type="match status" value="1"/>
</dbReference>
<keyword evidence="10 13" id="KW-0143">Chaperone</keyword>
<dbReference type="InterPro" id="IPR038221">
    <property type="entry name" value="YidC_periplasmic_sf"/>
</dbReference>
<evidence type="ECO:0000313" key="16">
    <source>
        <dbReference type="EMBL" id="EPF29663.1"/>
    </source>
</evidence>
<evidence type="ECO:0000256" key="11">
    <source>
        <dbReference type="ARBA" id="ARBA00033245"/>
    </source>
</evidence>
<dbReference type="Proteomes" id="UP000014634">
    <property type="component" value="Unassembled WGS sequence"/>
</dbReference>